<keyword evidence="2" id="KW-1185">Reference proteome</keyword>
<dbReference type="SUPFAM" id="SSF53800">
    <property type="entry name" value="Chelatase"/>
    <property type="match status" value="1"/>
</dbReference>
<dbReference type="Proteomes" id="UP000276437">
    <property type="component" value="Chromosome"/>
</dbReference>
<dbReference type="GO" id="GO:0019251">
    <property type="term" value="P:anaerobic cobalamin biosynthetic process"/>
    <property type="evidence" value="ECO:0007669"/>
    <property type="project" value="InterPro"/>
</dbReference>
<protein>
    <submittedName>
        <fullName evidence="1">Sirohydrochlorin cobaltochelatase CbiKP</fullName>
        <ecNumber evidence="1">4.99.1.3</ecNumber>
    </submittedName>
</protein>
<dbReference type="CDD" id="cd03413">
    <property type="entry name" value="CbiK_C"/>
    <property type="match status" value="1"/>
</dbReference>
<reference evidence="1 2" key="1">
    <citation type="journal article" date="2018" name="Int. J. Syst. Evol. Microbiol.">
        <title>Methylomusa anaerophila gen. nov., sp. nov., an anaerobic methanol-utilizing bacterium isolated from a microbial fuel cell.</title>
        <authorList>
            <person name="Amano N."/>
            <person name="Yamamuro A."/>
            <person name="Miyahara M."/>
            <person name="Kouzuma A."/>
            <person name="Abe T."/>
            <person name="Watanabe K."/>
        </authorList>
    </citation>
    <scope>NUCLEOTIDE SEQUENCE [LARGE SCALE GENOMIC DNA]</scope>
    <source>
        <strain evidence="1 2">MMFC1</strain>
    </source>
</reference>
<dbReference type="Pfam" id="PF06180">
    <property type="entry name" value="CbiK"/>
    <property type="match status" value="1"/>
</dbReference>
<dbReference type="EC" id="4.99.1.3" evidence="1"/>
<dbReference type="KEGG" id="mana:MAMMFC1_04243"/>
<dbReference type="Gene3D" id="3.40.50.1400">
    <property type="match status" value="1"/>
</dbReference>
<keyword evidence="1" id="KW-0456">Lyase</keyword>
<evidence type="ECO:0000313" key="2">
    <source>
        <dbReference type="Proteomes" id="UP000276437"/>
    </source>
</evidence>
<gene>
    <name evidence="1" type="primary">cbiKp</name>
    <name evidence="1" type="ORF">MAMMFC1_04243</name>
</gene>
<accession>A0A348AR27</accession>
<dbReference type="GO" id="GO:0016852">
    <property type="term" value="F:sirohydrochlorin cobaltochelatase activity"/>
    <property type="evidence" value="ECO:0007669"/>
    <property type="project" value="UniProtKB-EC"/>
</dbReference>
<name>A0A348AR27_9FIRM</name>
<dbReference type="InterPro" id="IPR010388">
    <property type="entry name" value="Anaerobic_Co-chelatase"/>
</dbReference>
<proteinExistence type="predicted"/>
<sequence>MGRPILFYGGEEGKPDDYLIAINAIRNLFPALSAGEAAVLMGHGGLHPANAAYGALQVKLADAGLENVFVYTVEGFPSLAEVIKKLKTDNIKKVVLIPFMLVAGAHVMNDMIGDDKDSARSQVVSAGIEVRAYLQGMGENAAIQDIYIQHLKDIIDED</sequence>
<dbReference type="EMBL" id="AP018449">
    <property type="protein sequence ID" value="BBB93525.1"/>
    <property type="molecule type" value="Genomic_DNA"/>
</dbReference>
<evidence type="ECO:0000313" key="1">
    <source>
        <dbReference type="EMBL" id="BBB93525.1"/>
    </source>
</evidence>
<dbReference type="AlphaFoldDB" id="A0A348AR27"/>
<organism evidence="1 2">
    <name type="scientific">Methylomusa anaerophila</name>
    <dbReference type="NCBI Taxonomy" id="1930071"/>
    <lineage>
        <taxon>Bacteria</taxon>
        <taxon>Bacillati</taxon>
        <taxon>Bacillota</taxon>
        <taxon>Negativicutes</taxon>
        <taxon>Selenomonadales</taxon>
        <taxon>Sporomusaceae</taxon>
        <taxon>Methylomusa</taxon>
    </lineage>
</organism>